<dbReference type="CDD" id="cd22249">
    <property type="entry name" value="UDM1_RNF168_RNF169-like"/>
    <property type="match status" value="1"/>
</dbReference>
<dbReference type="InterPro" id="IPR036322">
    <property type="entry name" value="WD40_repeat_dom_sf"/>
</dbReference>
<evidence type="ECO:0000256" key="1">
    <source>
        <dbReference type="ARBA" id="ARBA00004245"/>
    </source>
</evidence>
<dbReference type="OrthoDB" id="366230at2759"/>
<dbReference type="SMART" id="SM00320">
    <property type="entry name" value="WD40"/>
    <property type="match status" value="6"/>
</dbReference>
<feature type="region of interest" description="Disordered" evidence="8">
    <location>
        <begin position="396"/>
        <end position="420"/>
    </location>
</feature>
<feature type="region of interest" description="Disordered" evidence="8">
    <location>
        <begin position="21"/>
        <end position="142"/>
    </location>
</feature>
<evidence type="ECO:0000256" key="5">
    <source>
        <dbReference type="ARBA" id="ARBA00022737"/>
    </source>
</evidence>
<dbReference type="FunFam" id="2.130.10.10:FF:001070">
    <property type="entry name" value="Dynein intermediate chain, cytosolic"/>
    <property type="match status" value="1"/>
</dbReference>
<evidence type="ECO:0000313" key="10">
    <source>
        <dbReference type="Proteomes" id="UP001150538"/>
    </source>
</evidence>
<dbReference type="Proteomes" id="UP001150538">
    <property type="component" value="Unassembled WGS sequence"/>
</dbReference>
<dbReference type="EMBL" id="JANBPU010000108">
    <property type="protein sequence ID" value="KAJ1916302.1"/>
    <property type="molecule type" value="Genomic_DNA"/>
</dbReference>
<evidence type="ECO:0000313" key="9">
    <source>
        <dbReference type="EMBL" id="KAJ1916302.1"/>
    </source>
</evidence>
<comment type="subcellular location">
    <subcellularLocation>
        <location evidence="1">Cytoplasm</location>
        <location evidence="1">Cytoskeleton</location>
    </subcellularLocation>
</comment>
<feature type="coiled-coil region" evidence="7">
    <location>
        <begin position="188"/>
        <end position="235"/>
    </location>
</feature>
<dbReference type="Gene3D" id="2.130.10.10">
    <property type="entry name" value="YVTN repeat-like/Quinoprotein amine dehydrogenase"/>
    <property type="match status" value="2"/>
</dbReference>
<evidence type="ECO:0000256" key="2">
    <source>
        <dbReference type="ARBA" id="ARBA00011059"/>
    </source>
</evidence>
<comment type="caution">
    <text evidence="9">The sequence shown here is derived from an EMBL/GenBank/DDBJ whole genome shotgun (WGS) entry which is preliminary data.</text>
</comment>
<name>A0A9W8A1K1_9FUNG</name>
<dbReference type="GO" id="GO:0005868">
    <property type="term" value="C:cytoplasmic dynein complex"/>
    <property type="evidence" value="ECO:0007669"/>
    <property type="project" value="InterPro"/>
</dbReference>
<proteinExistence type="inferred from homology"/>
<keyword evidence="4" id="KW-0853">WD repeat</keyword>
<keyword evidence="5" id="KW-0677">Repeat</keyword>
<evidence type="ECO:0000256" key="3">
    <source>
        <dbReference type="ARBA" id="ARBA00022490"/>
    </source>
</evidence>
<dbReference type="InterPro" id="IPR001680">
    <property type="entry name" value="WD40_rpt"/>
</dbReference>
<evidence type="ECO:0000256" key="7">
    <source>
        <dbReference type="SAM" id="Coils"/>
    </source>
</evidence>
<dbReference type="InterPro" id="IPR025956">
    <property type="entry name" value="DYNC1I1/DYNC1I2"/>
</dbReference>
<gene>
    <name evidence="9" type="ORF">H4219_003871</name>
</gene>
<keyword evidence="7" id="KW-0175">Coiled coil</keyword>
<sequence>MSNRQTELELKKAKLAELRRARENRRRGLQESLNPRLTGAGTATAAGTPGAAAGSGRTSAATATSRHDVDSLVSSLVGRPTTFTRAQGARSMSAASTDGSSLDTMVGTGIDDRGLAASPTEQQQQQQQQQQSTTTTATTSRVLPELQTSDLVVIDVPPKEKVYYSKEVQTLPLEGDEDEEGASSLLTEEEVEKRIQAIREEDERIRKQQQEEEARLEAEIKAKEAEIKLLSEEEQKSIVNSGHFGEFFEKSAKIVERALDEDYDFMVDYSLSLSKDGDDASQEGGLGAREKIKLNRTFYSEKFNKGRSVTDICWSPKFSELVATSYNSNPRAPHEPDGLVCIWNEHLKDRPEFVFESQQSDVLKIVFSEFNPNILVGGTYSGQILLWDTRGKSQPQLKTPLTSAATTSSSSGGSSGSGGHTHPIYSLKIVGTRNAHQLISASTDGLVCTWQLDMLTQPQEVLELTHPNHGRTDEVAITSLDFPDSETVGFWIGTDEGKAYQANRYDRAGSKTGLNPFDAYTGHAAPISGLQFHPVCGTSDFTDLFLTSSFDWTTKLWRARPAAKPTSTTGTVNEILPLYSFDSFDDYVYDVKWSPTHPAVFGTVDGSGKFGFWNLNSDTEVPTHSVVAPNGGSRGLNKLAWNNNGQKVAVGSVGGQTFVYDVGELAVPSRDDFTRFSKTLARLAASSDSKNVGGSSLQFAD</sequence>
<keyword evidence="6" id="KW-0206">Cytoskeleton</keyword>
<dbReference type="InterPro" id="IPR050687">
    <property type="entry name" value="Dynein_IC"/>
</dbReference>
<dbReference type="Pfam" id="PF11540">
    <property type="entry name" value="Dynein_IC2"/>
    <property type="match status" value="1"/>
</dbReference>
<dbReference type="GO" id="GO:0045504">
    <property type="term" value="F:dynein heavy chain binding"/>
    <property type="evidence" value="ECO:0007669"/>
    <property type="project" value="TreeGrafter"/>
</dbReference>
<feature type="compositionally biased region" description="Low complexity" evidence="8">
    <location>
        <begin position="402"/>
        <end position="412"/>
    </location>
</feature>
<dbReference type="PANTHER" id="PTHR12442">
    <property type="entry name" value="DYNEIN INTERMEDIATE CHAIN"/>
    <property type="match status" value="1"/>
</dbReference>
<feature type="compositionally biased region" description="Low complexity" evidence="8">
    <location>
        <begin position="120"/>
        <end position="139"/>
    </location>
</feature>
<evidence type="ECO:0000256" key="4">
    <source>
        <dbReference type="ARBA" id="ARBA00022574"/>
    </source>
</evidence>
<dbReference type="GO" id="GO:0045503">
    <property type="term" value="F:dynein light chain binding"/>
    <property type="evidence" value="ECO:0007669"/>
    <property type="project" value="TreeGrafter"/>
</dbReference>
<organism evidence="9 10">
    <name type="scientific">Mycoemilia scoparia</name>
    <dbReference type="NCBI Taxonomy" id="417184"/>
    <lineage>
        <taxon>Eukaryota</taxon>
        <taxon>Fungi</taxon>
        <taxon>Fungi incertae sedis</taxon>
        <taxon>Zoopagomycota</taxon>
        <taxon>Kickxellomycotina</taxon>
        <taxon>Kickxellomycetes</taxon>
        <taxon>Kickxellales</taxon>
        <taxon>Kickxellaceae</taxon>
        <taxon>Mycoemilia</taxon>
    </lineage>
</organism>
<dbReference type="SUPFAM" id="SSF50978">
    <property type="entry name" value="WD40 repeat-like"/>
    <property type="match status" value="1"/>
</dbReference>
<comment type="similarity">
    <text evidence="2">Belongs to the dynein intermediate chain family.</text>
</comment>
<dbReference type="AlphaFoldDB" id="A0A9W8A1K1"/>
<dbReference type="Pfam" id="PF00400">
    <property type="entry name" value="WD40"/>
    <property type="match status" value="1"/>
</dbReference>
<evidence type="ECO:0000256" key="6">
    <source>
        <dbReference type="ARBA" id="ARBA00023212"/>
    </source>
</evidence>
<feature type="compositionally biased region" description="Polar residues" evidence="8">
    <location>
        <begin position="93"/>
        <end position="103"/>
    </location>
</feature>
<dbReference type="GO" id="GO:0010970">
    <property type="term" value="P:transport along microtubule"/>
    <property type="evidence" value="ECO:0007669"/>
    <property type="project" value="TreeGrafter"/>
</dbReference>
<protein>
    <submittedName>
        <fullName evidence="9">Uncharacterized protein</fullName>
    </submittedName>
</protein>
<dbReference type="PANTHER" id="PTHR12442:SF22">
    <property type="entry name" value="CYTOPLASMIC DYNEIN 1 INTERMEDIATE CHAIN-RELATED"/>
    <property type="match status" value="1"/>
</dbReference>
<keyword evidence="3" id="KW-0963">Cytoplasm</keyword>
<accession>A0A9W8A1K1</accession>
<reference evidence="9" key="1">
    <citation type="submission" date="2022-07" db="EMBL/GenBank/DDBJ databases">
        <title>Phylogenomic reconstructions and comparative analyses of Kickxellomycotina fungi.</title>
        <authorList>
            <person name="Reynolds N.K."/>
            <person name="Stajich J.E."/>
            <person name="Barry K."/>
            <person name="Grigoriev I.V."/>
            <person name="Crous P."/>
            <person name="Smith M.E."/>
        </authorList>
    </citation>
    <scope>NUCLEOTIDE SEQUENCE</scope>
    <source>
        <strain evidence="9">NBRC 100468</strain>
    </source>
</reference>
<feature type="compositionally biased region" description="Low complexity" evidence="8">
    <location>
        <begin position="38"/>
        <end position="64"/>
    </location>
</feature>
<dbReference type="InterPro" id="IPR015943">
    <property type="entry name" value="WD40/YVTN_repeat-like_dom_sf"/>
</dbReference>
<keyword evidence="10" id="KW-1185">Reference proteome</keyword>
<evidence type="ECO:0000256" key="8">
    <source>
        <dbReference type="SAM" id="MobiDB-lite"/>
    </source>
</evidence>